<proteinExistence type="predicted"/>
<name>A0A401X8K5_ACEPA</name>
<accession>A0A401X8K5</accession>
<reference evidence="1 2" key="1">
    <citation type="submission" date="2016-06" db="EMBL/GenBank/DDBJ databases">
        <title>Acetobacter pasteurianus NBRC 3278 whole genome sequencing project.</title>
        <authorList>
            <person name="Matsutani M."/>
            <person name="Shiwa Y."/>
            <person name="Okamoto-Kainuma A."/>
            <person name="Ishikawa M."/>
            <person name="Koizumi Y."/>
            <person name="Yoshikawa H."/>
            <person name="Yakushi T."/>
            <person name="Matsushita K."/>
        </authorList>
    </citation>
    <scope>NUCLEOTIDE SEQUENCE [LARGE SCALE GENOMIC DNA]</scope>
    <source>
        <strain evidence="1 2">NBRC 3278</strain>
    </source>
</reference>
<dbReference type="AlphaFoldDB" id="A0A401X8K5"/>
<sequence length="72" mass="7797">MIEAHNVATNIGDIFKHVSLPAYNASSAGHKALSKLVKQAHQEHDSKDRGKIVSKVRAAAAKIINAEIALRR</sequence>
<dbReference type="Proteomes" id="UP000287385">
    <property type="component" value="Unassembled WGS sequence"/>
</dbReference>
<comment type="caution">
    <text evidence="1">The sequence shown here is derived from an EMBL/GenBank/DDBJ whole genome shotgun (WGS) entry which is preliminary data.</text>
</comment>
<organism evidence="1 2">
    <name type="scientific">Acetobacter pasteurianus NBRC 3278</name>
    <dbReference type="NCBI Taxonomy" id="1226660"/>
    <lineage>
        <taxon>Bacteria</taxon>
        <taxon>Pseudomonadati</taxon>
        <taxon>Pseudomonadota</taxon>
        <taxon>Alphaproteobacteria</taxon>
        <taxon>Acetobacterales</taxon>
        <taxon>Acetobacteraceae</taxon>
        <taxon>Acetobacter</taxon>
    </lineage>
</organism>
<protein>
    <submittedName>
        <fullName evidence="1">Uncharacterized protein</fullName>
    </submittedName>
</protein>
<evidence type="ECO:0000313" key="2">
    <source>
        <dbReference type="Proteomes" id="UP000287385"/>
    </source>
</evidence>
<keyword evidence="2" id="KW-1185">Reference proteome</keyword>
<gene>
    <name evidence="1" type="ORF">NBRC3278_3257</name>
</gene>
<evidence type="ECO:0000313" key="1">
    <source>
        <dbReference type="EMBL" id="GCD64164.1"/>
    </source>
</evidence>
<dbReference type="EMBL" id="BDEV01000160">
    <property type="protein sequence ID" value="GCD64164.1"/>
    <property type="molecule type" value="Genomic_DNA"/>
</dbReference>